<feature type="compositionally biased region" description="Basic and acidic residues" evidence="1">
    <location>
        <begin position="100"/>
        <end position="109"/>
    </location>
</feature>
<keyword evidence="3" id="KW-1185">Reference proteome</keyword>
<evidence type="ECO:0000313" key="3">
    <source>
        <dbReference type="Proteomes" id="UP001279734"/>
    </source>
</evidence>
<feature type="region of interest" description="Disordered" evidence="1">
    <location>
        <begin position="90"/>
        <end position="109"/>
    </location>
</feature>
<dbReference type="EMBL" id="BSYO01000006">
    <property type="protein sequence ID" value="GMH06121.1"/>
    <property type="molecule type" value="Genomic_DNA"/>
</dbReference>
<evidence type="ECO:0000313" key="2">
    <source>
        <dbReference type="EMBL" id="GMH06121.1"/>
    </source>
</evidence>
<gene>
    <name evidence="2" type="ORF">Nepgr_007961</name>
</gene>
<protein>
    <submittedName>
        <fullName evidence="2">Uncharacterized protein</fullName>
    </submittedName>
</protein>
<comment type="caution">
    <text evidence="2">The sequence shown here is derived from an EMBL/GenBank/DDBJ whole genome shotgun (WGS) entry which is preliminary data.</text>
</comment>
<organism evidence="2 3">
    <name type="scientific">Nepenthes gracilis</name>
    <name type="common">Slender pitcher plant</name>
    <dbReference type="NCBI Taxonomy" id="150966"/>
    <lineage>
        <taxon>Eukaryota</taxon>
        <taxon>Viridiplantae</taxon>
        <taxon>Streptophyta</taxon>
        <taxon>Embryophyta</taxon>
        <taxon>Tracheophyta</taxon>
        <taxon>Spermatophyta</taxon>
        <taxon>Magnoliopsida</taxon>
        <taxon>eudicotyledons</taxon>
        <taxon>Gunneridae</taxon>
        <taxon>Pentapetalae</taxon>
        <taxon>Caryophyllales</taxon>
        <taxon>Nepenthaceae</taxon>
        <taxon>Nepenthes</taxon>
    </lineage>
</organism>
<evidence type="ECO:0000256" key="1">
    <source>
        <dbReference type="SAM" id="MobiDB-lite"/>
    </source>
</evidence>
<proteinExistence type="predicted"/>
<dbReference type="AlphaFoldDB" id="A0AAD3XJ05"/>
<dbReference type="Proteomes" id="UP001279734">
    <property type="component" value="Unassembled WGS sequence"/>
</dbReference>
<sequence>MGIAPTSYGQKPHGLCEASKSVELLDSAHRASACGTSLHQTTMMAPRHLETQPTRYTPKRSLHPPATDRATNIAYRDGTTATRHNPTERAPAFHTQQPHPEVHHPDRVIGKDMEPSKRLYIMPKSSSPREICAALGVQQLGQLKFKKIFEPPSTTISRNNENAPCLFFVPIVIDLCCLSMALESSNNETGSSLLHICMDCPLLLMGLHSGDCADAQANVKLPFEAGSAPLVS</sequence>
<accession>A0AAD3XJ05</accession>
<reference evidence="2" key="1">
    <citation type="submission" date="2023-05" db="EMBL/GenBank/DDBJ databases">
        <title>Nepenthes gracilis genome sequencing.</title>
        <authorList>
            <person name="Fukushima K."/>
        </authorList>
    </citation>
    <scope>NUCLEOTIDE SEQUENCE</scope>
    <source>
        <strain evidence="2">SING2019-196</strain>
    </source>
</reference>
<name>A0AAD3XJ05_NEPGR</name>